<dbReference type="GO" id="GO:0015031">
    <property type="term" value="P:protein transport"/>
    <property type="evidence" value="ECO:0007669"/>
    <property type="project" value="UniProtKB-KW"/>
</dbReference>
<evidence type="ECO:0000313" key="9">
    <source>
        <dbReference type="Proteomes" id="UP000199309"/>
    </source>
</evidence>
<dbReference type="Proteomes" id="UP000199309">
    <property type="component" value="Unassembled WGS sequence"/>
</dbReference>
<dbReference type="InterPro" id="IPR003400">
    <property type="entry name" value="ExbD"/>
</dbReference>
<reference evidence="8 9" key="1">
    <citation type="submission" date="2016-10" db="EMBL/GenBank/DDBJ databases">
        <authorList>
            <person name="de Groot N.N."/>
        </authorList>
    </citation>
    <scope>NUCLEOTIDE SEQUENCE [LARGE SCALE GENOMIC DNA]</scope>
    <source>
        <strain evidence="8 9">DSM 16981</strain>
    </source>
</reference>
<protein>
    <submittedName>
        <fullName evidence="8">Biopolymer transport protein ExbD</fullName>
    </submittedName>
</protein>
<gene>
    <name evidence="8" type="ORF">SAMN05660299_02572</name>
</gene>
<dbReference type="Gene3D" id="3.30.420.270">
    <property type="match status" value="1"/>
</dbReference>
<dbReference type="GO" id="GO:0005886">
    <property type="term" value="C:plasma membrane"/>
    <property type="evidence" value="ECO:0007669"/>
    <property type="project" value="UniProtKB-SubCell"/>
</dbReference>
<dbReference type="RefSeq" id="WP_091652679.1">
    <property type="nucleotide sequence ID" value="NZ_FNHQ01000041.1"/>
</dbReference>
<evidence type="ECO:0000256" key="2">
    <source>
        <dbReference type="ARBA" id="ARBA00005811"/>
    </source>
</evidence>
<proteinExistence type="inferred from homology"/>
<dbReference type="Pfam" id="PF02472">
    <property type="entry name" value="ExbD"/>
    <property type="match status" value="1"/>
</dbReference>
<evidence type="ECO:0000256" key="4">
    <source>
        <dbReference type="ARBA" id="ARBA00022692"/>
    </source>
</evidence>
<keyword evidence="3" id="KW-1003">Cell membrane</keyword>
<evidence type="ECO:0000313" key="8">
    <source>
        <dbReference type="EMBL" id="SDN35650.1"/>
    </source>
</evidence>
<keyword evidence="7" id="KW-0653">Protein transport</keyword>
<name>A0A1H0AQ50_9FIRM</name>
<dbReference type="GO" id="GO:0022857">
    <property type="term" value="F:transmembrane transporter activity"/>
    <property type="evidence" value="ECO:0007669"/>
    <property type="project" value="InterPro"/>
</dbReference>
<comment type="similarity">
    <text evidence="2 7">Belongs to the ExbD/TolR family.</text>
</comment>
<dbReference type="STRING" id="349095.SAMN05660299_02572"/>
<keyword evidence="9" id="KW-1185">Reference proteome</keyword>
<keyword evidence="4 7" id="KW-0812">Transmembrane</keyword>
<evidence type="ECO:0000256" key="7">
    <source>
        <dbReference type="RuleBase" id="RU003879"/>
    </source>
</evidence>
<dbReference type="OrthoDB" id="287326at2"/>
<evidence type="ECO:0000256" key="5">
    <source>
        <dbReference type="ARBA" id="ARBA00022989"/>
    </source>
</evidence>
<evidence type="ECO:0000256" key="3">
    <source>
        <dbReference type="ARBA" id="ARBA00022475"/>
    </source>
</evidence>
<dbReference type="PANTHER" id="PTHR30558">
    <property type="entry name" value="EXBD MEMBRANE COMPONENT OF PMF-DRIVEN MACROMOLECULE IMPORT SYSTEM"/>
    <property type="match status" value="1"/>
</dbReference>
<dbReference type="EMBL" id="FNHQ01000041">
    <property type="protein sequence ID" value="SDN35650.1"/>
    <property type="molecule type" value="Genomic_DNA"/>
</dbReference>
<sequence>MKLQHRHSFIKPKIMIIPMIDIMFFLLVFFMLSTLYMQNITTVPIQLPKTAYAETQKIPPYLITLKADGSLWLKDTPLSEKTLISLIKSDRNLNKSVILRADSSLSYDKIMGLLNDFKSAGIYSIGLASEKK</sequence>
<accession>A0A1H0AQ50</accession>
<organism evidence="8 9">
    <name type="scientific">Megasphaera paucivorans</name>
    <dbReference type="NCBI Taxonomy" id="349095"/>
    <lineage>
        <taxon>Bacteria</taxon>
        <taxon>Bacillati</taxon>
        <taxon>Bacillota</taxon>
        <taxon>Negativicutes</taxon>
        <taxon>Veillonellales</taxon>
        <taxon>Veillonellaceae</taxon>
        <taxon>Megasphaera</taxon>
    </lineage>
</organism>
<keyword evidence="5" id="KW-1133">Transmembrane helix</keyword>
<dbReference type="AlphaFoldDB" id="A0A1H0AQ50"/>
<comment type="subcellular location">
    <subcellularLocation>
        <location evidence="1">Cell membrane</location>
        <topology evidence="1">Single-pass membrane protein</topology>
    </subcellularLocation>
    <subcellularLocation>
        <location evidence="7">Cell membrane</location>
        <topology evidence="7">Single-pass type II membrane protein</topology>
    </subcellularLocation>
</comment>
<keyword evidence="6" id="KW-0472">Membrane</keyword>
<evidence type="ECO:0000256" key="1">
    <source>
        <dbReference type="ARBA" id="ARBA00004162"/>
    </source>
</evidence>
<dbReference type="PANTHER" id="PTHR30558:SF3">
    <property type="entry name" value="BIOPOLYMER TRANSPORT PROTEIN EXBD-RELATED"/>
    <property type="match status" value="1"/>
</dbReference>
<evidence type="ECO:0000256" key="6">
    <source>
        <dbReference type="ARBA" id="ARBA00023136"/>
    </source>
</evidence>
<keyword evidence="7" id="KW-0813">Transport</keyword>